<feature type="transmembrane region" description="Helical" evidence="1">
    <location>
        <begin position="40"/>
        <end position="60"/>
    </location>
</feature>
<keyword evidence="1" id="KW-0472">Membrane</keyword>
<dbReference type="AlphaFoldDB" id="A0A0E9WVN3"/>
<reference evidence="2" key="1">
    <citation type="submission" date="2014-11" db="EMBL/GenBank/DDBJ databases">
        <authorList>
            <person name="Amaro Gonzalez C."/>
        </authorList>
    </citation>
    <scope>NUCLEOTIDE SEQUENCE</scope>
</reference>
<protein>
    <submittedName>
        <fullName evidence="2">Uncharacterized protein</fullName>
    </submittedName>
</protein>
<organism evidence="2">
    <name type="scientific">Anguilla anguilla</name>
    <name type="common">European freshwater eel</name>
    <name type="synonym">Muraena anguilla</name>
    <dbReference type="NCBI Taxonomy" id="7936"/>
    <lineage>
        <taxon>Eukaryota</taxon>
        <taxon>Metazoa</taxon>
        <taxon>Chordata</taxon>
        <taxon>Craniata</taxon>
        <taxon>Vertebrata</taxon>
        <taxon>Euteleostomi</taxon>
        <taxon>Actinopterygii</taxon>
        <taxon>Neopterygii</taxon>
        <taxon>Teleostei</taxon>
        <taxon>Anguilliformes</taxon>
        <taxon>Anguillidae</taxon>
        <taxon>Anguilla</taxon>
    </lineage>
</organism>
<accession>A0A0E9WVN3</accession>
<reference evidence="2" key="2">
    <citation type="journal article" date="2015" name="Fish Shellfish Immunol.">
        <title>Early steps in the European eel (Anguilla anguilla)-Vibrio vulnificus interaction in the gills: Role of the RtxA13 toxin.</title>
        <authorList>
            <person name="Callol A."/>
            <person name="Pajuelo D."/>
            <person name="Ebbesson L."/>
            <person name="Teles M."/>
            <person name="MacKenzie S."/>
            <person name="Amaro C."/>
        </authorList>
    </citation>
    <scope>NUCLEOTIDE SEQUENCE</scope>
</reference>
<keyword evidence="1" id="KW-0812">Transmembrane</keyword>
<evidence type="ECO:0000256" key="1">
    <source>
        <dbReference type="SAM" id="Phobius"/>
    </source>
</evidence>
<sequence length="64" mass="6903">MLTFFPDVTSVFDSLKEARSVVGDHRIVSLISANELCSSVSAAAGLILVGSVFVFCNVFFPPFF</sequence>
<evidence type="ECO:0000313" key="2">
    <source>
        <dbReference type="EMBL" id="JAH93573.1"/>
    </source>
</evidence>
<dbReference type="EMBL" id="GBXM01015004">
    <property type="protein sequence ID" value="JAH93573.1"/>
    <property type="molecule type" value="Transcribed_RNA"/>
</dbReference>
<keyword evidence="1" id="KW-1133">Transmembrane helix</keyword>
<proteinExistence type="predicted"/>
<name>A0A0E9WVN3_ANGAN</name>